<dbReference type="Proteomes" id="UP000254771">
    <property type="component" value="Unassembled WGS sequence"/>
</dbReference>
<organism evidence="2 3">
    <name type="scientific">endosymbiont of Escarpia spicata</name>
    <dbReference type="NCBI Taxonomy" id="2200908"/>
    <lineage>
        <taxon>Bacteria</taxon>
        <taxon>Pseudomonadati</taxon>
        <taxon>Pseudomonadota</taxon>
        <taxon>Gammaproteobacteria</taxon>
        <taxon>sulfur-oxidizing symbionts</taxon>
    </lineage>
</organism>
<feature type="transmembrane region" description="Helical" evidence="1">
    <location>
        <begin position="18"/>
        <end position="37"/>
    </location>
</feature>
<dbReference type="AlphaFoldDB" id="A0A370DQ08"/>
<dbReference type="EMBL" id="QFXE01000010">
    <property type="protein sequence ID" value="RDH86226.1"/>
    <property type="molecule type" value="Genomic_DNA"/>
</dbReference>
<reference evidence="2 3" key="1">
    <citation type="journal article" date="2018" name="ISME J.">
        <title>Endosymbiont genomes yield clues of tubeworm success.</title>
        <authorList>
            <person name="Li Y."/>
            <person name="Liles M.R."/>
            <person name="Halanych K.M."/>
        </authorList>
    </citation>
    <scope>NUCLEOTIDE SEQUENCE [LARGE SCALE GENOMIC DNA]</scope>
    <source>
        <strain evidence="2">A1462</strain>
    </source>
</reference>
<feature type="transmembrane region" description="Helical" evidence="1">
    <location>
        <begin position="114"/>
        <end position="137"/>
    </location>
</feature>
<feature type="transmembrane region" description="Helical" evidence="1">
    <location>
        <begin position="149"/>
        <end position="166"/>
    </location>
</feature>
<keyword evidence="3" id="KW-1185">Reference proteome</keyword>
<sequence length="220" mass="24566">MSSPIDFLLWVKGPAFDIALAVFVIGIVVRLLEIVLLGRKQDLAEPKGEEFGPGLRTIVTRTLPEAGSFKQSPFTVIGGYIWHIGFLICLLFFVPHIELLHSVLGIKWPGLSNHIVDAVAVVTMATLVAMLIDRITHSVKRFLSGPEDYLVWLAAFLPIVTGYLAYHRVLVPYPLVLGIHILSIEFLMILFPFTKLMHTFTFPLARWYNGAMAGRRGVQS</sequence>
<evidence type="ECO:0000313" key="3">
    <source>
        <dbReference type="Proteomes" id="UP000254771"/>
    </source>
</evidence>
<evidence type="ECO:0000313" key="2">
    <source>
        <dbReference type="EMBL" id="RDH86226.1"/>
    </source>
</evidence>
<accession>A0A370DQ08</accession>
<gene>
    <name evidence="2" type="ORF">DIZ78_08565</name>
</gene>
<keyword evidence="1" id="KW-0472">Membrane</keyword>
<evidence type="ECO:0000256" key="1">
    <source>
        <dbReference type="SAM" id="Phobius"/>
    </source>
</evidence>
<keyword evidence="1" id="KW-1133">Transmembrane helix</keyword>
<comment type="caution">
    <text evidence="2">The sequence shown here is derived from an EMBL/GenBank/DDBJ whole genome shotgun (WGS) entry which is preliminary data.</text>
</comment>
<dbReference type="InterPro" id="IPR036197">
    <property type="entry name" value="NarG-like_sf"/>
</dbReference>
<dbReference type="SUPFAM" id="SSF103501">
    <property type="entry name" value="Respiratory nitrate reductase 1 gamma chain"/>
    <property type="match status" value="1"/>
</dbReference>
<feature type="transmembrane region" description="Helical" evidence="1">
    <location>
        <begin position="74"/>
        <end position="94"/>
    </location>
</feature>
<name>A0A370DQ08_9GAMM</name>
<keyword evidence="1" id="KW-0812">Transmembrane</keyword>
<proteinExistence type="predicted"/>
<protein>
    <recommendedName>
        <fullName evidence="4">Nitrate reductase</fullName>
    </recommendedName>
</protein>
<dbReference type="Gene3D" id="1.20.950.20">
    <property type="entry name" value="Transmembrane di-heme cytochromes, Chain C"/>
    <property type="match status" value="1"/>
</dbReference>
<evidence type="ECO:0008006" key="4">
    <source>
        <dbReference type="Google" id="ProtNLM"/>
    </source>
</evidence>